<sequence length="95" mass="10322">MAVVLVKPACIATPLIEHVVHPRWKRHDWLLYDRHDAAATSWKPWSTRGDVEIGGGAAFNGVASALVPALMDARAPALVRRQWRGEPSSGSTGNL</sequence>
<dbReference type="AlphaFoldDB" id="A0A934UR08"/>
<name>A0A934UR08_9BURK</name>
<evidence type="ECO:0000313" key="2">
    <source>
        <dbReference type="Proteomes" id="UP000617041"/>
    </source>
</evidence>
<comment type="caution">
    <text evidence="1">The sequence shown here is derived from an EMBL/GenBank/DDBJ whole genome shotgun (WGS) entry which is preliminary data.</text>
</comment>
<evidence type="ECO:0000313" key="1">
    <source>
        <dbReference type="EMBL" id="MBK0392695.1"/>
    </source>
</evidence>
<keyword evidence="2" id="KW-1185">Reference proteome</keyword>
<gene>
    <name evidence="1" type="ORF">I8E28_08835</name>
</gene>
<organism evidence="1 2">
    <name type="scientific">Ramlibacter algicola</name>
    <dbReference type="NCBI Taxonomy" id="2795217"/>
    <lineage>
        <taxon>Bacteria</taxon>
        <taxon>Pseudomonadati</taxon>
        <taxon>Pseudomonadota</taxon>
        <taxon>Betaproteobacteria</taxon>
        <taxon>Burkholderiales</taxon>
        <taxon>Comamonadaceae</taxon>
        <taxon>Ramlibacter</taxon>
    </lineage>
</organism>
<dbReference type="Proteomes" id="UP000617041">
    <property type="component" value="Unassembled WGS sequence"/>
</dbReference>
<dbReference type="RefSeq" id="WP_200787617.1">
    <property type="nucleotide sequence ID" value="NZ_JAEDAO010000001.1"/>
</dbReference>
<reference evidence="1" key="1">
    <citation type="submission" date="2020-12" db="EMBL/GenBank/DDBJ databases">
        <title>Ramlibacter sp. nov., isolated from a freshwater alga, Cryptomonas.</title>
        <authorList>
            <person name="Kim H.M."/>
            <person name="Jeon C.O."/>
        </authorList>
    </citation>
    <scope>NUCLEOTIDE SEQUENCE</scope>
    <source>
        <strain evidence="1">CrO1</strain>
    </source>
</reference>
<proteinExistence type="predicted"/>
<dbReference type="EMBL" id="JAEDAO010000001">
    <property type="protein sequence ID" value="MBK0392695.1"/>
    <property type="molecule type" value="Genomic_DNA"/>
</dbReference>
<protein>
    <submittedName>
        <fullName evidence="1">Uncharacterized protein</fullName>
    </submittedName>
</protein>
<accession>A0A934UR08</accession>